<proteinExistence type="predicted"/>
<organism evidence="1 2">
    <name type="scientific">Panagrolaimus sp. JU765</name>
    <dbReference type="NCBI Taxonomy" id="591449"/>
    <lineage>
        <taxon>Eukaryota</taxon>
        <taxon>Metazoa</taxon>
        <taxon>Ecdysozoa</taxon>
        <taxon>Nematoda</taxon>
        <taxon>Chromadorea</taxon>
        <taxon>Rhabditida</taxon>
        <taxon>Tylenchina</taxon>
        <taxon>Panagrolaimomorpha</taxon>
        <taxon>Panagrolaimoidea</taxon>
        <taxon>Panagrolaimidae</taxon>
        <taxon>Panagrolaimus</taxon>
    </lineage>
</organism>
<evidence type="ECO:0000313" key="2">
    <source>
        <dbReference type="WBParaSite" id="JU765_v2.g14876.t1"/>
    </source>
</evidence>
<reference evidence="2" key="1">
    <citation type="submission" date="2022-11" db="UniProtKB">
        <authorList>
            <consortium name="WormBaseParasite"/>
        </authorList>
    </citation>
    <scope>IDENTIFICATION</scope>
</reference>
<protein>
    <submittedName>
        <fullName evidence="2">Uncharacterized protein</fullName>
    </submittedName>
</protein>
<accession>A0AC34QBW2</accession>
<dbReference type="Proteomes" id="UP000887576">
    <property type="component" value="Unplaced"/>
</dbReference>
<dbReference type="WBParaSite" id="JU765_v2.g14876.t1">
    <property type="protein sequence ID" value="JU765_v2.g14876.t1"/>
    <property type="gene ID" value="JU765_v2.g14876"/>
</dbReference>
<name>A0AC34QBW2_9BILA</name>
<evidence type="ECO:0000313" key="1">
    <source>
        <dbReference type="Proteomes" id="UP000887576"/>
    </source>
</evidence>
<sequence length="136" mass="15896">MKNNCSNLFFVNFYHFLFKQFQRTNQPSHFGFCHITLACFIVVSSMVILSNTADARVFVVQSRSGNSLKPKCKLQQSEELHVLMDRICLVCHEMFSHERPNMRAECRSNCFRSEHFRKCLAVFTPPRQAAKMLLEL</sequence>